<name>A0ABR1K6D2_9AGAR</name>
<gene>
    <name evidence="2" type="ORF">VKT23_001185</name>
</gene>
<evidence type="ECO:0000256" key="1">
    <source>
        <dbReference type="SAM" id="Phobius"/>
    </source>
</evidence>
<keyword evidence="1" id="KW-0812">Transmembrane</keyword>
<protein>
    <recommendedName>
        <fullName evidence="4">F-box domain-containing protein</fullName>
    </recommendedName>
</protein>
<dbReference type="Proteomes" id="UP001498398">
    <property type="component" value="Unassembled WGS sequence"/>
</dbReference>
<dbReference type="EMBL" id="JBANRG010000001">
    <property type="protein sequence ID" value="KAK7473085.1"/>
    <property type="molecule type" value="Genomic_DNA"/>
</dbReference>
<feature type="transmembrane region" description="Helical" evidence="1">
    <location>
        <begin position="531"/>
        <end position="554"/>
    </location>
</feature>
<evidence type="ECO:0000313" key="2">
    <source>
        <dbReference type="EMBL" id="KAK7473085.1"/>
    </source>
</evidence>
<keyword evidence="1" id="KW-0472">Membrane</keyword>
<reference evidence="2 3" key="1">
    <citation type="submission" date="2024-01" db="EMBL/GenBank/DDBJ databases">
        <title>A draft genome for the cacao thread blight pathogen Marasmiellus scandens.</title>
        <authorList>
            <person name="Baruah I.K."/>
            <person name="Leung J."/>
            <person name="Bukari Y."/>
            <person name="Amoako-Attah I."/>
            <person name="Meinhardt L.W."/>
            <person name="Bailey B.A."/>
            <person name="Cohen S.P."/>
        </authorList>
    </citation>
    <scope>NUCLEOTIDE SEQUENCE [LARGE SCALE GENOMIC DNA]</scope>
    <source>
        <strain evidence="2 3">GH-19</strain>
    </source>
</reference>
<dbReference type="InterPro" id="IPR032675">
    <property type="entry name" value="LRR_dom_sf"/>
</dbReference>
<evidence type="ECO:0000313" key="3">
    <source>
        <dbReference type="Proteomes" id="UP001498398"/>
    </source>
</evidence>
<comment type="caution">
    <text evidence="2">The sequence shown here is derived from an EMBL/GenBank/DDBJ whole genome shotgun (WGS) entry which is preliminary data.</text>
</comment>
<accession>A0ABR1K6D2</accession>
<proteinExistence type="predicted"/>
<dbReference type="Gene3D" id="3.80.10.10">
    <property type="entry name" value="Ribonuclease Inhibitor"/>
    <property type="match status" value="1"/>
</dbReference>
<organism evidence="2 3">
    <name type="scientific">Marasmiellus scandens</name>
    <dbReference type="NCBI Taxonomy" id="2682957"/>
    <lineage>
        <taxon>Eukaryota</taxon>
        <taxon>Fungi</taxon>
        <taxon>Dikarya</taxon>
        <taxon>Basidiomycota</taxon>
        <taxon>Agaricomycotina</taxon>
        <taxon>Agaricomycetes</taxon>
        <taxon>Agaricomycetidae</taxon>
        <taxon>Agaricales</taxon>
        <taxon>Marasmiineae</taxon>
        <taxon>Omphalotaceae</taxon>
        <taxon>Marasmiellus</taxon>
    </lineage>
</organism>
<keyword evidence="3" id="KW-1185">Reference proteome</keyword>
<evidence type="ECO:0008006" key="4">
    <source>
        <dbReference type="Google" id="ProtNLM"/>
    </source>
</evidence>
<keyword evidence="1" id="KW-1133">Transmembrane helix</keyword>
<dbReference type="SUPFAM" id="SSF52047">
    <property type="entry name" value="RNI-like"/>
    <property type="match status" value="1"/>
</dbReference>
<sequence length="565" mass="63128">MWSLELAPGDLLLEIAAHLESRADLFNLCLTNNRIFTDVSSVLYSTVTLKSAKQCAATLGMLIRRPDIARHVRQLVIQPGPKMSPQDQFMDGVHASAAVREVAMARHLDALSKFSWSYDELPYNDDMWFALRVCCLQLRYISATVGSFTPAYNSHLFDFVDLRGFSVYLKPGFFESHGDMFLDEQPVSRRLWDMLMSRCKSLEELTIEGASPFPTDAHHLLEGRWAKLRKLTLGDVAVDWIPGHASPSLEGGKSPFVQFLEAHPSLQSLHLSRANVSPGQLASIDKESLHLRSFSGTLEQLQALPHIHHDLESMSFREPMQTREVTALAVAGLLQRLSSLKKLKISFMLHSMYDSTNLLKSLIVSCPNLRHLELTCAHKPSFQLDSFAKTIRGLSKLRVLHLTIVKYPGDENLAAGAAKIAMTNPHIEKFSLTFLPPAYPLSLPFSLSFLPFPLRTKDTGQFTLTCDNHGLPLSLRAFERRRLMWPLGLGYSYRTKRYVSDLRPVGSPNRNKPGFLSLLSENSSAGEEMRMLLFCGLLVCLAMWGLMASGRVAAARASTNAMLAV</sequence>